<name>A0A8T1TK54_9STRA</name>
<dbReference type="OrthoDB" id="2095295at2759"/>
<reference evidence="2" key="1">
    <citation type="submission" date="2021-01" db="EMBL/GenBank/DDBJ databases">
        <title>Phytophthora aleatoria, a newly-described species from Pinus radiata is distinct from Phytophthora cactorum isolates based on comparative genomics.</title>
        <authorList>
            <person name="Mcdougal R."/>
            <person name="Panda P."/>
            <person name="Williams N."/>
            <person name="Studholme D.J."/>
        </authorList>
    </citation>
    <scope>NUCLEOTIDE SEQUENCE</scope>
    <source>
        <strain evidence="2">NZFS 3830</strain>
    </source>
</reference>
<feature type="region of interest" description="Disordered" evidence="1">
    <location>
        <begin position="1"/>
        <end position="46"/>
    </location>
</feature>
<evidence type="ECO:0000256" key="1">
    <source>
        <dbReference type="SAM" id="MobiDB-lite"/>
    </source>
</evidence>
<dbReference type="EMBL" id="JAENGZ010002794">
    <property type="protein sequence ID" value="KAG6942841.1"/>
    <property type="molecule type" value="Genomic_DNA"/>
</dbReference>
<gene>
    <name evidence="2" type="ORF">JG687_00018831</name>
</gene>
<sequence>MRVSPYPLRVRTTPQGLATPLCARSRTPTSGGPRPPAPRRVTSSPLEPDQFQLIVKPIVKNSVGQNETSGDTLSNFLVDGSTFQDILGKLRETFSHRIKERAVKQDGVWSMEPSTMSVWTKLMQFKYNNHIVDNRAGATAEHGLREVVSQLQAHWESSFRAETIVWRMWGNHITRNLDRSTWNAAITDPTPGDIIQLLRPRPSGSCQAGLGQQKLALACVNASIADSQQLRQDVEALVWRLDSQDKALASRK</sequence>
<dbReference type="Proteomes" id="UP000688947">
    <property type="component" value="Unassembled WGS sequence"/>
</dbReference>
<organism evidence="2 3">
    <name type="scientific">Phytophthora cactorum</name>
    <dbReference type="NCBI Taxonomy" id="29920"/>
    <lineage>
        <taxon>Eukaryota</taxon>
        <taxon>Sar</taxon>
        <taxon>Stramenopiles</taxon>
        <taxon>Oomycota</taxon>
        <taxon>Peronosporomycetes</taxon>
        <taxon>Peronosporales</taxon>
        <taxon>Peronosporaceae</taxon>
        <taxon>Phytophthora</taxon>
    </lineage>
</organism>
<evidence type="ECO:0000313" key="2">
    <source>
        <dbReference type="EMBL" id="KAG6942841.1"/>
    </source>
</evidence>
<dbReference type="VEuPathDB" id="FungiDB:PC110_g16933"/>
<dbReference type="AlphaFoldDB" id="A0A8T1TK54"/>
<proteinExistence type="predicted"/>
<evidence type="ECO:0000313" key="3">
    <source>
        <dbReference type="Proteomes" id="UP000688947"/>
    </source>
</evidence>
<comment type="caution">
    <text evidence="2">The sequence shown here is derived from an EMBL/GenBank/DDBJ whole genome shotgun (WGS) entry which is preliminary data.</text>
</comment>
<accession>A0A8T1TK54</accession>
<protein>
    <submittedName>
        <fullName evidence="2">Uncharacterized protein</fullName>
    </submittedName>
</protein>